<feature type="non-terminal residue" evidence="1">
    <location>
        <position position="111"/>
    </location>
</feature>
<evidence type="ECO:0000313" key="2">
    <source>
        <dbReference type="Proteomes" id="UP000053283"/>
    </source>
</evidence>
<dbReference type="Proteomes" id="UP000053283">
    <property type="component" value="Unassembled WGS sequence"/>
</dbReference>
<evidence type="ECO:0000313" key="1">
    <source>
        <dbReference type="EMBL" id="KFQ97409.1"/>
    </source>
</evidence>
<feature type="non-terminal residue" evidence="1">
    <location>
        <position position="1"/>
    </location>
</feature>
<dbReference type="AlphaFoldDB" id="A0A091V298"/>
<accession>A0A091V298</accession>
<dbReference type="EMBL" id="KL410579">
    <property type="protein sequence ID" value="KFQ97409.1"/>
    <property type="molecule type" value="Genomic_DNA"/>
</dbReference>
<sequence>ELLLGELAGLSLTGSLGSSTSRSCLLLSTSDTELAVAGDVVDTPAGSPARQCAGSGVASKEGTAMPEAFGDKALETNGLLQGLGADSEDVTELMLPVDFDAEWEKEQLLKG</sequence>
<reference evidence="1 2" key="1">
    <citation type="submission" date="2014-04" db="EMBL/GenBank/DDBJ databases">
        <title>Genome evolution of avian class.</title>
        <authorList>
            <person name="Zhang G."/>
            <person name="Li C."/>
        </authorList>
    </citation>
    <scope>NUCLEOTIDE SEQUENCE [LARGE SCALE GENOMIC DNA]</scope>
    <source>
        <strain evidence="1">BGI_Y956</strain>
    </source>
</reference>
<name>A0A091V298_NIPNI</name>
<keyword evidence="2" id="KW-1185">Reference proteome</keyword>
<organism evidence="1 2">
    <name type="scientific">Nipponia nippon</name>
    <name type="common">Crested ibis</name>
    <name type="synonym">Ibis nippon</name>
    <dbReference type="NCBI Taxonomy" id="128390"/>
    <lineage>
        <taxon>Eukaryota</taxon>
        <taxon>Metazoa</taxon>
        <taxon>Chordata</taxon>
        <taxon>Craniata</taxon>
        <taxon>Vertebrata</taxon>
        <taxon>Euteleostomi</taxon>
        <taxon>Archelosauria</taxon>
        <taxon>Archosauria</taxon>
        <taxon>Dinosauria</taxon>
        <taxon>Saurischia</taxon>
        <taxon>Theropoda</taxon>
        <taxon>Coelurosauria</taxon>
        <taxon>Aves</taxon>
        <taxon>Neognathae</taxon>
        <taxon>Neoaves</taxon>
        <taxon>Aequornithes</taxon>
        <taxon>Pelecaniformes</taxon>
        <taxon>Threskiornithidae</taxon>
        <taxon>Nipponia</taxon>
    </lineage>
</organism>
<protein>
    <submittedName>
        <fullName evidence="1">Uncharacterized protein</fullName>
    </submittedName>
</protein>
<proteinExistence type="predicted"/>
<gene>
    <name evidence="1" type="ORF">Y956_10856</name>
</gene>